<dbReference type="EMBL" id="JACHJV010000001">
    <property type="protein sequence ID" value="MBB4925845.1"/>
    <property type="molecule type" value="Genomic_DNA"/>
</dbReference>
<keyword evidence="2" id="KW-0812">Transmembrane</keyword>
<accession>A0A7W7VXQ5</accession>
<gene>
    <name evidence="4" type="ORF">FHR34_004838</name>
</gene>
<evidence type="ECO:0000256" key="3">
    <source>
        <dbReference type="SAM" id="SignalP"/>
    </source>
</evidence>
<sequence>MARQGRITGRVLAGAAAIAVVASGALATSASAHVPSITATCSTVTVDLKDYNAKAQNTVSVSLAGKQLINLQAFGSTFHQVFQVPAHTSPEEADLVVYTSEDPKGDNHWTGTWKVTVPVCETPPPTPPVSPTPPASPTPSPSHSAPSSPSPSPTTPAPTTPAPTTPAPSTPAPTKPAPTTPAASPTPAAPVSASPSVAPVVATTPAAPKPSSTSPSLAFTGGGSSAGPIAAAGAAVIALGGGLLFLNRRKKAARH</sequence>
<evidence type="ECO:0000313" key="5">
    <source>
        <dbReference type="Proteomes" id="UP000540506"/>
    </source>
</evidence>
<dbReference type="NCBIfam" id="TIGR01167">
    <property type="entry name" value="LPXTG_anchor"/>
    <property type="match status" value="1"/>
</dbReference>
<keyword evidence="2" id="KW-1133">Transmembrane helix</keyword>
<proteinExistence type="predicted"/>
<feature type="compositionally biased region" description="Pro residues" evidence="1">
    <location>
        <begin position="148"/>
        <end position="179"/>
    </location>
</feature>
<feature type="signal peptide" evidence="3">
    <location>
        <begin position="1"/>
        <end position="32"/>
    </location>
</feature>
<evidence type="ECO:0000256" key="1">
    <source>
        <dbReference type="SAM" id="MobiDB-lite"/>
    </source>
</evidence>
<evidence type="ECO:0000313" key="4">
    <source>
        <dbReference type="EMBL" id="MBB4925845.1"/>
    </source>
</evidence>
<feature type="compositionally biased region" description="Low complexity" evidence="1">
    <location>
        <begin position="180"/>
        <end position="194"/>
    </location>
</feature>
<organism evidence="4 5">
    <name type="scientific">Kitasatospora kifunensis</name>
    <name type="common">Streptomyces kifunensis</name>
    <dbReference type="NCBI Taxonomy" id="58351"/>
    <lineage>
        <taxon>Bacteria</taxon>
        <taxon>Bacillati</taxon>
        <taxon>Actinomycetota</taxon>
        <taxon>Actinomycetes</taxon>
        <taxon>Kitasatosporales</taxon>
        <taxon>Streptomycetaceae</taxon>
        <taxon>Kitasatospora</taxon>
    </lineage>
</organism>
<name>A0A7W7VXQ5_KITKI</name>
<dbReference type="AlphaFoldDB" id="A0A7W7VXQ5"/>
<comment type="caution">
    <text evidence="4">The sequence shown here is derived from an EMBL/GenBank/DDBJ whole genome shotgun (WGS) entry which is preliminary data.</text>
</comment>
<keyword evidence="2" id="KW-0472">Membrane</keyword>
<protein>
    <submittedName>
        <fullName evidence="4">LPXTG-motif cell wall-anchored protein</fullName>
    </submittedName>
</protein>
<keyword evidence="3" id="KW-0732">Signal</keyword>
<feature type="compositionally biased region" description="Pro residues" evidence="1">
    <location>
        <begin position="121"/>
        <end position="140"/>
    </location>
</feature>
<dbReference type="RefSeq" id="WP_184938369.1">
    <property type="nucleotide sequence ID" value="NZ_JACHJV010000001.1"/>
</dbReference>
<dbReference type="Proteomes" id="UP000540506">
    <property type="component" value="Unassembled WGS sequence"/>
</dbReference>
<keyword evidence="5" id="KW-1185">Reference proteome</keyword>
<feature type="region of interest" description="Disordered" evidence="1">
    <location>
        <begin position="120"/>
        <end position="194"/>
    </location>
</feature>
<evidence type="ECO:0000256" key="2">
    <source>
        <dbReference type="SAM" id="Phobius"/>
    </source>
</evidence>
<feature type="chain" id="PRO_5039261929" evidence="3">
    <location>
        <begin position="33"/>
        <end position="255"/>
    </location>
</feature>
<reference evidence="4 5" key="1">
    <citation type="submission" date="2020-08" db="EMBL/GenBank/DDBJ databases">
        <title>Sequencing the genomes of 1000 actinobacteria strains.</title>
        <authorList>
            <person name="Klenk H.-P."/>
        </authorList>
    </citation>
    <scope>NUCLEOTIDE SEQUENCE [LARGE SCALE GENOMIC DNA]</scope>
    <source>
        <strain evidence="4 5">DSM 41654</strain>
    </source>
</reference>
<feature type="transmembrane region" description="Helical" evidence="2">
    <location>
        <begin position="226"/>
        <end position="246"/>
    </location>
</feature>